<keyword evidence="3 6" id="KW-0812">Transmembrane</keyword>
<protein>
    <recommendedName>
        <fullName evidence="7">Polycystin domain-containing protein</fullName>
    </recommendedName>
</protein>
<dbReference type="EMBL" id="CAJNOG010000428">
    <property type="protein sequence ID" value="CAF1236767.1"/>
    <property type="molecule type" value="Genomic_DNA"/>
</dbReference>
<proteinExistence type="inferred from homology"/>
<evidence type="ECO:0000256" key="5">
    <source>
        <dbReference type="ARBA" id="ARBA00023136"/>
    </source>
</evidence>
<keyword evidence="4 6" id="KW-1133">Transmembrane helix</keyword>
<comment type="similarity">
    <text evidence="2">Belongs to the polycystin family.</text>
</comment>
<accession>A0A814Z2K6</accession>
<evidence type="ECO:0000256" key="2">
    <source>
        <dbReference type="ARBA" id="ARBA00007200"/>
    </source>
</evidence>
<feature type="domain" description="Polycystin" evidence="7">
    <location>
        <begin position="69"/>
        <end position="112"/>
    </location>
</feature>
<evidence type="ECO:0000256" key="6">
    <source>
        <dbReference type="SAM" id="Phobius"/>
    </source>
</evidence>
<evidence type="ECO:0000256" key="4">
    <source>
        <dbReference type="ARBA" id="ARBA00022989"/>
    </source>
</evidence>
<reference evidence="8" key="1">
    <citation type="submission" date="2021-02" db="EMBL/GenBank/DDBJ databases">
        <authorList>
            <person name="Nowell W R."/>
        </authorList>
    </citation>
    <scope>NUCLEOTIDE SEQUENCE</scope>
</reference>
<name>A0A814Z2K6_9BILA</name>
<evidence type="ECO:0000259" key="7">
    <source>
        <dbReference type="Pfam" id="PF20519"/>
    </source>
</evidence>
<comment type="caution">
    <text evidence="8">The sequence shown here is derived from an EMBL/GenBank/DDBJ whole genome shotgun (WGS) entry which is preliminary data.</text>
</comment>
<evidence type="ECO:0000256" key="1">
    <source>
        <dbReference type="ARBA" id="ARBA00004141"/>
    </source>
</evidence>
<dbReference type="Pfam" id="PF20519">
    <property type="entry name" value="Polycystin_dom"/>
    <property type="match status" value="1"/>
</dbReference>
<evidence type="ECO:0000313" key="8">
    <source>
        <dbReference type="EMBL" id="CAF1236767.1"/>
    </source>
</evidence>
<feature type="transmembrane region" description="Helical" evidence="6">
    <location>
        <begin position="24"/>
        <end position="45"/>
    </location>
</feature>
<organism evidence="8 9">
    <name type="scientific">Adineta steineri</name>
    <dbReference type="NCBI Taxonomy" id="433720"/>
    <lineage>
        <taxon>Eukaryota</taxon>
        <taxon>Metazoa</taxon>
        <taxon>Spiralia</taxon>
        <taxon>Gnathifera</taxon>
        <taxon>Rotifera</taxon>
        <taxon>Eurotatoria</taxon>
        <taxon>Bdelloidea</taxon>
        <taxon>Adinetida</taxon>
        <taxon>Adinetidae</taxon>
        <taxon>Adineta</taxon>
    </lineage>
</organism>
<evidence type="ECO:0000313" key="9">
    <source>
        <dbReference type="Proteomes" id="UP000663845"/>
    </source>
</evidence>
<dbReference type="Proteomes" id="UP000663845">
    <property type="component" value="Unassembled WGS sequence"/>
</dbReference>
<dbReference type="InterPro" id="IPR046791">
    <property type="entry name" value="Polycystin_dom"/>
</dbReference>
<dbReference type="AlphaFoldDB" id="A0A814Z2K6"/>
<evidence type="ECO:0000256" key="3">
    <source>
        <dbReference type="ARBA" id="ARBA00022692"/>
    </source>
</evidence>
<dbReference type="GO" id="GO:0016020">
    <property type="term" value="C:membrane"/>
    <property type="evidence" value="ECO:0007669"/>
    <property type="project" value="UniProtKB-SubCell"/>
</dbReference>
<sequence>MATFGYNNTSNITDLEPWHIPMNILRMTCTIITIIISLIILGLIASKRTPRTVPMMLVANTCLSEFICTRAVIIQLTLYNPNVALFTSVTFLLEFLSASGIYPSARFEPLNFYGT</sequence>
<feature type="transmembrane region" description="Helical" evidence="6">
    <location>
        <begin position="83"/>
        <end position="102"/>
    </location>
</feature>
<keyword evidence="5 6" id="KW-0472">Membrane</keyword>
<comment type="subcellular location">
    <subcellularLocation>
        <location evidence="1">Membrane</location>
        <topology evidence="1">Multi-pass membrane protein</topology>
    </subcellularLocation>
</comment>
<gene>
    <name evidence="8" type="ORF">JYZ213_LOCUS28849</name>
</gene>